<dbReference type="KEGG" id="tet:TTHERM_01266110"/>
<feature type="region of interest" description="Disordered" evidence="2">
    <location>
        <begin position="435"/>
        <end position="474"/>
    </location>
</feature>
<keyword evidence="1" id="KW-0175">Coiled coil</keyword>
<reference evidence="4" key="1">
    <citation type="journal article" date="2006" name="PLoS Biol.">
        <title>Macronuclear genome sequence of the ciliate Tetrahymena thermophila, a model eukaryote.</title>
        <authorList>
            <person name="Eisen J.A."/>
            <person name="Coyne R.S."/>
            <person name="Wu M."/>
            <person name="Wu D."/>
            <person name="Thiagarajan M."/>
            <person name="Wortman J.R."/>
            <person name="Badger J.H."/>
            <person name="Ren Q."/>
            <person name="Amedeo P."/>
            <person name="Jones K.M."/>
            <person name="Tallon L.J."/>
            <person name="Delcher A.L."/>
            <person name="Salzberg S.L."/>
            <person name="Silva J.C."/>
            <person name="Haas B.J."/>
            <person name="Majoros W.H."/>
            <person name="Farzad M."/>
            <person name="Carlton J.M."/>
            <person name="Smith R.K. Jr."/>
            <person name="Garg J."/>
            <person name="Pearlman R.E."/>
            <person name="Karrer K.M."/>
            <person name="Sun L."/>
            <person name="Manning G."/>
            <person name="Elde N.C."/>
            <person name="Turkewitz A.P."/>
            <person name="Asai D.J."/>
            <person name="Wilkes D.E."/>
            <person name="Wang Y."/>
            <person name="Cai H."/>
            <person name="Collins K."/>
            <person name="Stewart B.A."/>
            <person name="Lee S.R."/>
            <person name="Wilamowska K."/>
            <person name="Weinberg Z."/>
            <person name="Ruzzo W.L."/>
            <person name="Wloga D."/>
            <person name="Gaertig J."/>
            <person name="Frankel J."/>
            <person name="Tsao C.-C."/>
            <person name="Gorovsky M.A."/>
            <person name="Keeling P.J."/>
            <person name="Waller R.F."/>
            <person name="Patron N.J."/>
            <person name="Cherry J.M."/>
            <person name="Stover N.A."/>
            <person name="Krieger C.J."/>
            <person name="del Toro C."/>
            <person name="Ryder H.F."/>
            <person name="Williamson S.C."/>
            <person name="Barbeau R.A."/>
            <person name="Hamilton E.P."/>
            <person name="Orias E."/>
        </authorList>
    </citation>
    <scope>NUCLEOTIDE SEQUENCE [LARGE SCALE GENOMIC DNA]</scope>
    <source>
        <strain evidence="4">SB210</strain>
    </source>
</reference>
<sequence length="706" mass="84405">MSIDYKEEINKLIRLQKQQSYLRQNKHNLNINLQLQNQQQTNTEIPQQLSNNVQFLLQGNKSQLGIKEEQQQFIPKGTRPKILSQKKSFQIPNTNSQIYYSTDPGDTDFQNNSLVGIQQNSLFSISSKKVVQDKSYLVKDIIEFQNSQNPEYNEVDIKNQDFNFKESIDQQNQYQQDEYQNEQIKQTDYYKINQENGQQYKQQNYINKQNYANRSLNQSPQKEIMIQDQAEQQERGKTFDNLKEYGVDEIQIKSGGGGMIKKKKKYDYKFRDVNELVYESESKAPYWMVDMRYTPRLYEKKMKLQTINEWKNQRMISCEEDQMAKQDMINAKEQNKKRLEEQIDSISKQQFQWEYVVSQQLQKYKVRNQNNSIEQGLSDYKISLFQNDFDKRIHNLYIDEKLLKFSAEKQSAEQQMIQHQLQLEKERDRLRSQEIRQSREKMRKRQSNNQSNFHSIESPERMNQSQYDGFNNKGNQNNLLINQFGDTIFNMEQQKNIKIDEQNYIKSSNENAQQNGSTNFVENQFLRHLINSSQQSLRLNDSTDLNPNDQVKKLYNYFENNQSKREHQSQNTVISQINYTTSDCKAKESIETYIQKQMDLQTKTKFPTIQRSTSRDNKQKTLFSLSEKKQKQHNTYSPNKSFSKKLSVDHQIQRYYINNNQRYPSPQLNYNVQIDYSNNKRPFFQQQNRSKSSNRKGFLNQTFVKF</sequence>
<feature type="coiled-coil region" evidence="1">
    <location>
        <begin position="322"/>
        <end position="349"/>
    </location>
</feature>
<feature type="region of interest" description="Disordered" evidence="2">
    <location>
        <begin position="605"/>
        <end position="642"/>
    </location>
</feature>
<proteinExistence type="predicted"/>
<dbReference type="Proteomes" id="UP000009168">
    <property type="component" value="Unassembled WGS sequence"/>
</dbReference>
<dbReference type="InParanoid" id="Q248K0"/>
<gene>
    <name evidence="3" type="ORF">TTHERM_01266110</name>
</gene>
<keyword evidence="4" id="KW-1185">Reference proteome</keyword>
<dbReference type="RefSeq" id="XP_001024450.1">
    <property type="nucleotide sequence ID" value="XM_001024450.3"/>
</dbReference>
<evidence type="ECO:0000256" key="1">
    <source>
        <dbReference type="SAM" id="Coils"/>
    </source>
</evidence>
<accession>Q248K0</accession>
<evidence type="ECO:0000313" key="3">
    <source>
        <dbReference type="EMBL" id="EAS04205.1"/>
    </source>
</evidence>
<name>Q248K0_TETTS</name>
<dbReference type="HOGENOM" id="CLU_391055_0_0_1"/>
<dbReference type="GeneID" id="7836749"/>
<evidence type="ECO:0000313" key="4">
    <source>
        <dbReference type="Proteomes" id="UP000009168"/>
    </source>
</evidence>
<evidence type="ECO:0000256" key="2">
    <source>
        <dbReference type="SAM" id="MobiDB-lite"/>
    </source>
</evidence>
<dbReference type="EMBL" id="GG662451">
    <property type="protein sequence ID" value="EAS04205.1"/>
    <property type="molecule type" value="Genomic_DNA"/>
</dbReference>
<dbReference type="AlphaFoldDB" id="Q248K0"/>
<organism evidence="3 4">
    <name type="scientific">Tetrahymena thermophila (strain SB210)</name>
    <dbReference type="NCBI Taxonomy" id="312017"/>
    <lineage>
        <taxon>Eukaryota</taxon>
        <taxon>Sar</taxon>
        <taxon>Alveolata</taxon>
        <taxon>Ciliophora</taxon>
        <taxon>Intramacronucleata</taxon>
        <taxon>Oligohymenophorea</taxon>
        <taxon>Hymenostomatida</taxon>
        <taxon>Tetrahymenina</taxon>
        <taxon>Tetrahymenidae</taxon>
        <taxon>Tetrahymena</taxon>
    </lineage>
</organism>
<protein>
    <submittedName>
        <fullName evidence="3">Uncharacterized protein</fullName>
    </submittedName>
</protein>
<feature type="compositionally biased region" description="Polar residues" evidence="2">
    <location>
        <begin position="447"/>
        <end position="469"/>
    </location>
</feature>